<protein>
    <recommendedName>
        <fullName evidence="3">Terminase small subunit</fullName>
    </recommendedName>
</protein>
<proteinExistence type="predicted"/>
<evidence type="ECO:0000313" key="2">
    <source>
        <dbReference type="Proteomes" id="UP001165383"/>
    </source>
</evidence>
<dbReference type="Proteomes" id="UP001165383">
    <property type="component" value="Unassembled WGS sequence"/>
</dbReference>
<evidence type="ECO:0000313" key="1">
    <source>
        <dbReference type="EMBL" id="MCL6739874.1"/>
    </source>
</evidence>
<evidence type="ECO:0008006" key="3">
    <source>
        <dbReference type="Google" id="ProtNLM"/>
    </source>
</evidence>
<dbReference type="RefSeq" id="WP_249914340.1">
    <property type="nucleotide sequence ID" value="NZ_JAMGBB010000001.1"/>
</dbReference>
<name>A0ABT0S6V9_9SPHN</name>
<accession>A0ABT0S6V9</accession>
<comment type="caution">
    <text evidence="1">The sequence shown here is derived from an EMBL/GenBank/DDBJ whole genome shotgun (WGS) entry which is preliminary data.</text>
</comment>
<keyword evidence="2" id="KW-1185">Reference proteome</keyword>
<dbReference type="EMBL" id="JAMGBB010000001">
    <property type="protein sequence ID" value="MCL6739874.1"/>
    <property type="molecule type" value="Genomic_DNA"/>
</dbReference>
<sequence>MAELVLEGGKRPRTIRPSHRSWTKAKEKTFLEALATSCNVKLAAKQSGLSTSGAYIRRARDANFRAAWDQALATGYAQLEMTMLERALHGVEKTVIARDGTTTVMREYSDRVGLALLRMHRDSAAMAGEGAGHEEYREACERIMERLERLRESDKVETKSADRVATIAWALGRR</sequence>
<gene>
    <name evidence="1" type="ORF">LZ518_01805</name>
</gene>
<reference evidence="1" key="1">
    <citation type="submission" date="2022-05" db="EMBL/GenBank/DDBJ databases">
        <authorList>
            <person name="Jo J.-H."/>
            <person name="Im W.-T."/>
        </authorList>
    </citation>
    <scope>NUCLEOTIDE SEQUENCE</scope>
    <source>
        <strain evidence="1">RB56-2</strain>
    </source>
</reference>
<organism evidence="1 2">
    <name type="scientific">Sphingomonas brevis</name>
    <dbReference type="NCBI Taxonomy" id="2908206"/>
    <lineage>
        <taxon>Bacteria</taxon>
        <taxon>Pseudomonadati</taxon>
        <taxon>Pseudomonadota</taxon>
        <taxon>Alphaproteobacteria</taxon>
        <taxon>Sphingomonadales</taxon>
        <taxon>Sphingomonadaceae</taxon>
        <taxon>Sphingomonas</taxon>
    </lineage>
</organism>